<proteinExistence type="predicted"/>
<accession>A0A0F7SLX6</accession>
<feature type="compositionally biased region" description="Low complexity" evidence="1">
    <location>
        <begin position="171"/>
        <end position="182"/>
    </location>
</feature>
<evidence type="ECO:0000256" key="1">
    <source>
        <dbReference type="SAM" id="MobiDB-lite"/>
    </source>
</evidence>
<dbReference type="EMBL" id="LN483124">
    <property type="protein sequence ID" value="CED82436.1"/>
    <property type="molecule type" value="Genomic_DNA"/>
</dbReference>
<feature type="compositionally biased region" description="Acidic residues" evidence="1">
    <location>
        <begin position="13"/>
        <end position="40"/>
    </location>
</feature>
<feature type="compositionally biased region" description="Low complexity" evidence="1">
    <location>
        <begin position="191"/>
        <end position="209"/>
    </location>
</feature>
<name>A0A0F7SLX6_PHARH</name>
<dbReference type="AlphaFoldDB" id="A0A0F7SLX6"/>
<dbReference type="GO" id="GO:0006338">
    <property type="term" value="P:chromatin remodeling"/>
    <property type="evidence" value="ECO:0007669"/>
    <property type="project" value="InterPro"/>
</dbReference>
<dbReference type="GO" id="GO:0031011">
    <property type="term" value="C:Ino80 complex"/>
    <property type="evidence" value="ECO:0007669"/>
    <property type="project" value="InterPro"/>
</dbReference>
<dbReference type="InterPro" id="IPR006880">
    <property type="entry name" value="INO80B_C"/>
</dbReference>
<dbReference type="InterPro" id="IPR029523">
    <property type="entry name" value="INO80B/Ies2"/>
</dbReference>
<feature type="compositionally biased region" description="Acidic residues" evidence="1">
    <location>
        <begin position="82"/>
        <end position="131"/>
    </location>
</feature>
<evidence type="ECO:0000259" key="2">
    <source>
        <dbReference type="SMART" id="SM01406"/>
    </source>
</evidence>
<feature type="compositionally biased region" description="Basic and acidic residues" evidence="1">
    <location>
        <begin position="271"/>
        <end position="299"/>
    </location>
</feature>
<sequence>MARLVNKVSRIESEEEDELEDDEEADIDEVDEIGDEEDDVSSIPVRPARGRPGATSSSLSDVDAKKSDPEEDMIIVEKQQDSSDDEDEDDDEELDEEDEEEEDEEEDEEEVEEEDELLEEEDEELEYEEDKDGTGNISSASSTTSSSASGRKAPSTTSTGAPFSESGTINGSTSKAGSSKGGPVKIKLMLGNRAVGSSSGSGAGTSNRTSRSRRKLKDPGSSDSSADELGQSRTKDFSKMTARQRAAQGKEFYEPLLVLEEGSKALQLTAAEKEAKKAETARRRKNQSEKKLEDDKIETVNRLLKAQSSRSRGKASAVLLSTSASGPANPNPADGTNSSDQHASGIHTPAPPLPTAFRTIQSIKSGAYEITLSAPLNPAFMAKLAKPIDRENKRKQGPKPVCSVEDCGKERKYRCVGGEDAFELGGCGLDHLRTVQRTRIETGIL</sequence>
<organism evidence="3">
    <name type="scientific">Phaffia rhodozyma</name>
    <name type="common">Yeast</name>
    <name type="synonym">Xanthophyllomyces dendrorhous</name>
    <dbReference type="NCBI Taxonomy" id="264483"/>
    <lineage>
        <taxon>Eukaryota</taxon>
        <taxon>Fungi</taxon>
        <taxon>Dikarya</taxon>
        <taxon>Basidiomycota</taxon>
        <taxon>Agaricomycotina</taxon>
        <taxon>Tremellomycetes</taxon>
        <taxon>Cystofilobasidiales</taxon>
        <taxon>Mrakiaceae</taxon>
        <taxon>Phaffia</taxon>
    </lineage>
</organism>
<feature type="region of interest" description="Disordered" evidence="1">
    <location>
        <begin position="271"/>
        <end position="354"/>
    </location>
</feature>
<reference evidence="3" key="1">
    <citation type="submission" date="2014-08" db="EMBL/GenBank/DDBJ databases">
        <authorList>
            <person name="Sharma Rahul"/>
            <person name="Thines Marco"/>
        </authorList>
    </citation>
    <scope>NUCLEOTIDE SEQUENCE</scope>
</reference>
<feature type="compositionally biased region" description="Polar residues" evidence="1">
    <location>
        <begin position="154"/>
        <end position="170"/>
    </location>
</feature>
<protein>
    <submittedName>
        <fullName evidence="3">INO80 complex subunit B-like conserved region</fullName>
    </submittedName>
</protein>
<feature type="region of interest" description="Disordered" evidence="1">
    <location>
        <begin position="1"/>
        <end position="255"/>
    </location>
</feature>
<dbReference type="PANTHER" id="PTHR21561">
    <property type="entry name" value="INO80 COMPLEX SUBUNIT B"/>
    <property type="match status" value="1"/>
</dbReference>
<feature type="compositionally biased region" description="Low complexity" evidence="1">
    <location>
        <begin position="138"/>
        <end position="149"/>
    </location>
</feature>
<dbReference type="Pfam" id="PF04795">
    <property type="entry name" value="PAPA-1"/>
    <property type="match status" value="1"/>
</dbReference>
<feature type="domain" description="INO80 complex subunit B-like conserved region" evidence="2">
    <location>
        <begin position="272"/>
        <end position="378"/>
    </location>
</feature>
<evidence type="ECO:0000313" key="3">
    <source>
        <dbReference type="EMBL" id="CED82436.1"/>
    </source>
</evidence>
<feature type="compositionally biased region" description="Polar residues" evidence="1">
    <location>
        <begin position="319"/>
        <end position="342"/>
    </location>
</feature>
<dbReference type="SMART" id="SM01406">
    <property type="entry name" value="PAPA-1"/>
    <property type="match status" value="1"/>
</dbReference>
<dbReference type="PANTHER" id="PTHR21561:SF12">
    <property type="entry name" value="INO80 COMPLEX SUBUNIT B"/>
    <property type="match status" value="1"/>
</dbReference>